<gene>
    <name evidence="3" type="primary">LOC125776578</name>
</gene>
<evidence type="ECO:0000256" key="1">
    <source>
        <dbReference type="SAM" id="MobiDB-lite"/>
    </source>
</evidence>
<feature type="region of interest" description="Disordered" evidence="1">
    <location>
        <begin position="285"/>
        <end position="305"/>
    </location>
</feature>
<dbReference type="Proteomes" id="UP001652620">
    <property type="component" value="Chromosome 2"/>
</dbReference>
<organism evidence="2 3">
    <name type="scientific">Bactrocera dorsalis</name>
    <name type="common">Oriental fruit fly</name>
    <name type="synonym">Dacus dorsalis</name>
    <dbReference type="NCBI Taxonomy" id="27457"/>
    <lineage>
        <taxon>Eukaryota</taxon>
        <taxon>Metazoa</taxon>
        <taxon>Ecdysozoa</taxon>
        <taxon>Arthropoda</taxon>
        <taxon>Hexapoda</taxon>
        <taxon>Insecta</taxon>
        <taxon>Pterygota</taxon>
        <taxon>Neoptera</taxon>
        <taxon>Endopterygota</taxon>
        <taxon>Diptera</taxon>
        <taxon>Brachycera</taxon>
        <taxon>Muscomorpha</taxon>
        <taxon>Tephritoidea</taxon>
        <taxon>Tephritidae</taxon>
        <taxon>Bactrocera</taxon>
        <taxon>Bactrocera</taxon>
    </lineage>
</organism>
<reference evidence="3" key="2">
    <citation type="submission" date="2025-08" db="UniProtKB">
        <authorList>
            <consortium name="RefSeq"/>
        </authorList>
    </citation>
    <scope>IDENTIFICATION</scope>
    <source>
        <tissue evidence="3">Adult</tissue>
    </source>
</reference>
<feature type="region of interest" description="Disordered" evidence="1">
    <location>
        <begin position="556"/>
        <end position="577"/>
    </location>
</feature>
<evidence type="ECO:0000313" key="2">
    <source>
        <dbReference type="Proteomes" id="UP001652620"/>
    </source>
</evidence>
<dbReference type="GeneID" id="125776578"/>
<proteinExistence type="predicted"/>
<reference evidence="2" key="1">
    <citation type="submission" date="2025-05" db="UniProtKB">
        <authorList>
            <consortium name="RefSeq"/>
        </authorList>
    </citation>
    <scope>NUCLEOTIDE SEQUENCE [LARGE SCALE GENOMIC DNA]</scope>
</reference>
<sequence length="1242" mass="132789">MDTDRKHCNRPTCGNKTKCAQSNKDAKRSPMTLCRPGAEPAKAATPNVGNSTQILFVDSNFTETPSEYDTFYDCYSDVEISQTKAVVSSMCGLSVPPPPVKDSRMFRDALKQVILTAQTLLVDFDRGGRKERRGCGSRCRCDVRNIKPHTQTVQLEVTAKVATNKSSTPQNIRIDPITFTIPLKLHVQGQHQHNIPYSVSQQSNEFRKPPPPAMLDRDPMPNMFTSMEPIRTAIITAPRQEINSIPMEGSGPAFNFQSALLQQMVGIPPGFLQLPLPGAEAFTAPPPSKGVSSKVQIQVPPPPPLMTLGRPDETTTIKAKKTCKGTCSVKRQQVASTEAFLSPSLAPVTKGPFLTTITTSSIPSVGTGKSPQVSETRSQGVCVLCGRGGEQPNKQIDVSQRAPCGVCSKGKFVMPQPQPGEFPRPIQKTGTFGEYSRCDKTTESLVVLVPPVMPKSAVRAGAEVSSNTCPFGSLQKQMEMQRPYGAACPIGPSLLKPQQQDNQINIEKQQHDVKRPLKGPCGMCSTEVPAPPPFDEPLFKSKGPCGVCSKPKPAIQKSQEEKVRPLTTPSEHTKPKGICSNRQENPCEICPKKSAAANEFGKPPCGVCSKAVEVAVKTEKTPCEICSKKTMTPIEVINAPCSKILDEPVTLGKTPCVICSKKSAVLKETIKPPCGICSKKSTATMEDMNAPCGVCLQMEKPPCGICSKKSTPPMEDITPCGVCTELEKPPCGICTKRSEAPMEMKTSKVPCGICSKRSATPIEVIKGPCGVCSKSVDAPEVVKGPCGVCSKSVDAPEVVKGPCGVCSKSVDAPAKTGKAPCGICSKTSATPMEVVKGPCGVCSKSVKAPTKTETAPCGICSKRSAGPVAVVKGPCGVCSKAVEESIKPTKPCGICSKGVTAPLEVETGPCGICSRGVTPFVTEEIGPCGICSRGVESAVTHDNLSAPMQEIMGPCGICSQLVSGSPTVEPEETEGPCNICKKAPTKPDSRDICGICKKMRAPESQAMPAGAPCKICGQGPTTTSAGRTCGTCNFTPTSPSSGYKSCGSCLVAPPKSSNIRTCGTCMLQPPTRSGRTCGTCMVIPTPEAMAEIPPKVESVVEHRVYKALPQHKDIHICSPCRYDPSPLIDEEGNVFCPHNCGCCLCPWRKRATDSQIDQIKHEKIKVCKCRMKGSIFADYTSRAKCSNTSYFDCCPCRERAEAKYLEMTGEEMWSPDDKLRERVRGEPVNLEDVVEYKRTSTQ</sequence>
<dbReference type="RefSeq" id="XP_049305493.1">
    <property type="nucleotide sequence ID" value="XM_049449536.1"/>
</dbReference>
<accession>A0ABM3J8E9</accession>
<protein>
    <submittedName>
        <fullName evidence="3">Uncharacterized protein LOC125776578 isoform X1</fullName>
    </submittedName>
</protein>
<name>A0ABM3J8E9_BACDO</name>
<evidence type="ECO:0000313" key="3">
    <source>
        <dbReference type="RefSeq" id="XP_049305493.1"/>
    </source>
</evidence>
<keyword evidence="2" id="KW-1185">Reference proteome</keyword>